<evidence type="ECO:0000313" key="1">
    <source>
        <dbReference type="EMBL" id="MDI1489287.1"/>
    </source>
</evidence>
<accession>A0AA43TYM1</accession>
<name>A0AA43TYM1_9LECA</name>
<proteinExistence type="predicted"/>
<organism evidence="1 2">
    <name type="scientific">Ramalina farinacea</name>
    <dbReference type="NCBI Taxonomy" id="258253"/>
    <lineage>
        <taxon>Eukaryota</taxon>
        <taxon>Fungi</taxon>
        <taxon>Dikarya</taxon>
        <taxon>Ascomycota</taxon>
        <taxon>Pezizomycotina</taxon>
        <taxon>Lecanoromycetes</taxon>
        <taxon>OSLEUM clade</taxon>
        <taxon>Lecanoromycetidae</taxon>
        <taxon>Lecanorales</taxon>
        <taxon>Lecanorineae</taxon>
        <taxon>Ramalinaceae</taxon>
        <taxon>Ramalina</taxon>
    </lineage>
</organism>
<dbReference type="Proteomes" id="UP001161017">
    <property type="component" value="Unassembled WGS sequence"/>
</dbReference>
<evidence type="ECO:0000313" key="2">
    <source>
        <dbReference type="Proteomes" id="UP001161017"/>
    </source>
</evidence>
<keyword evidence="2" id="KW-1185">Reference proteome</keyword>
<comment type="caution">
    <text evidence="1">The sequence shown here is derived from an EMBL/GenBank/DDBJ whole genome shotgun (WGS) entry which is preliminary data.</text>
</comment>
<dbReference type="EMBL" id="JAPUFD010000009">
    <property type="protein sequence ID" value="MDI1489287.1"/>
    <property type="molecule type" value="Genomic_DNA"/>
</dbReference>
<dbReference type="AlphaFoldDB" id="A0AA43TYM1"/>
<sequence>MDTVWGAADILHNISSYLTPADFLGFTNTSVYSLTGTRNKTYLELETVENAELKPSTRFLSIPQQPVLADNVGIISGIQCR</sequence>
<protein>
    <submittedName>
        <fullName evidence="1">Uncharacterized protein</fullName>
    </submittedName>
</protein>
<reference evidence="1" key="1">
    <citation type="journal article" date="2023" name="Genome Biol. Evol.">
        <title>First Whole Genome Sequence and Flow Cytometry Genome Size Data for the Lichen-Forming Fungus Ramalina farinacea (Ascomycota).</title>
        <authorList>
            <person name="Llewellyn T."/>
            <person name="Mian S."/>
            <person name="Hill R."/>
            <person name="Leitch I.J."/>
            <person name="Gaya E."/>
        </authorList>
    </citation>
    <scope>NUCLEOTIDE SEQUENCE</scope>
    <source>
        <strain evidence="1">LIQ254RAFAR</strain>
    </source>
</reference>
<gene>
    <name evidence="1" type="ORF">OHK93_008565</name>
</gene>